<organism evidence="2 3">
    <name type="scientific">Candidatus Acidulodesulfobacterium acidiphilum</name>
    <dbReference type="NCBI Taxonomy" id="2597224"/>
    <lineage>
        <taxon>Bacteria</taxon>
        <taxon>Deltaproteobacteria</taxon>
        <taxon>Candidatus Acidulodesulfobacterales</taxon>
        <taxon>Candidatus Acidulodesulfobacterium</taxon>
    </lineage>
</organism>
<evidence type="ECO:0000313" key="3">
    <source>
        <dbReference type="Proteomes" id="UP000322454"/>
    </source>
</evidence>
<feature type="coiled-coil region" evidence="1">
    <location>
        <begin position="60"/>
        <end position="87"/>
    </location>
</feature>
<keyword evidence="1" id="KW-0175">Coiled coil</keyword>
<dbReference type="EMBL" id="SHMQ01000019">
    <property type="protein sequence ID" value="RZV38402.1"/>
    <property type="molecule type" value="Genomic_DNA"/>
</dbReference>
<evidence type="ECO:0000256" key="1">
    <source>
        <dbReference type="SAM" id="Coils"/>
    </source>
</evidence>
<accession>A0A520XB94</accession>
<reference evidence="2 3" key="1">
    <citation type="submission" date="2019-01" db="EMBL/GenBank/DDBJ databases">
        <title>Insights into ecological role of a new deltaproteobacterial order Candidatus Sinidesulfobacterales (Sva0485) by metagenomics and metatranscriptomics.</title>
        <authorList>
            <person name="Tan S."/>
            <person name="Liu J."/>
            <person name="Fang Y."/>
            <person name="Hedlund B."/>
            <person name="Lian Z.-H."/>
            <person name="Huang L.-Y."/>
            <person name="Li J.-T."/>
            <person name="Huang L.-N."/>
            <person name="Li W.-J."/>
            <person name="Jiang H.-C."/>
            <person name="Dong H.-L."/>
            <person name="Shu W.-S."/>
        </authorList>
    </citation>
    <scope>NUCLEOTIDE SEQUENCE [LARGE SCALE GENOMIC DNA]</scope>
    <source>
        <strain evidence="2">AP4</strain>
    </source>
</reference>
<evidence type="ECO:0000313" key="2">
    <source>
        <dbReference type="EMBL" id="RZV38402.1"/>
    </source>
</evidence>
<sequence>MKYYGIRNRQTGELARQFYGKNAKGNISTISIYNIDDPLSVHIFLTKNKNAALSIINDGYSEYNGEIYKLDDRLKDLKEDLEIYESEFNL</sequence>
<protein>
    <submittedName>
        <fullName evidence="2">Uncharacterized protein</fullName>
    </submittedName>
</protein>
<name>A0A520XB94_9DELT</name>
<comment type="caution">
    <text evidence="2">The sequence shown here is derived from an EMBL/GenBank/DDBJ whole genome shotgun (WGS) entry which is preliminary data.</text>
</comment>
<gene>
    <name evidence="2" type="ORF">EVJ48_07070</name>
</gene>
<dbReference type="Proteomes" id="UP000322454">
    <property type="component" value="Unassembled WGS sequence"/>
</dbReference>
<proteinExistence type="predicted"/>
<dbReference type="AlphaFoldDB" id="A0A520XB94"/>